<feature type="chain" id="PRO_5032822573" evidence="5">
    <location>
        <begin position="22"/>
        <end position="187"/>
    </location>
</feature>
<protein>
    <submittedName>
        <fullName evidence="6">Skp family chaperone for outer membrane proteins</fullName>
    </submittedName>
</protein>
<dbReference type="GO" id="GO:0005829">
    <property type="term" value="C:cytosol"/>
    <property type="evidence" value="ECO:0007669"/>
    <property type="project" value="TreeGrafter"/>
</dbReference>
<dbReference type="PANTHER" id="PTHR35089">
    <property type="entry name" value="CHAPERONE PROTEIN SKP"/>
    <property type="match status" value="1"/>
</dbReference>
<dbReference type="GO" id="GO:0050821">
    <property type="term" value="P:protein stabilization"/>
    <property type="evidence" value="ECO:0007669"/>
    <property type="project" value="TreeGrafter"/>
</dbReference>
<keyword evidence="3" id="KW-0175">Coiled coil</keyword>
<dbReference type="Pfam" id="PF03938">
    <property type="entry name" value="OmpH"/>
    <property type="match status" value="1"/>
</dbReference>
<accession>A0A840WHX5</accession>
<evidence type="ECO:0000256" key="2">
    <source>
        <dbReference type="ARBA" id="ARBA00022729"/>
    </source>
</evidence>
<dbReference type="AlphaFoldDB" id="A0A840WHX5"/>
<dbReference type="SUPFAM" id="SSF111384">
    <property type="entry name" value="OmpH-like"/>
    <property type="match status" value="1"/>
</dbReference>
<evidence type="ECO:0000256" key="1">
    <source>
        <dbReference type="ARBA" id="ARBA00009091"/>
    </source>
</evidence>
<feature type="coiled-coil region" evidence="3">
    <location>
        <begin position="83"/>
        <end position="121"/>
    </location>
</feature>
<dbReference type="Proteomes" id="UP000553766">
    <property type="component" value="Unassembled WGS sequence"/>
</dbReference>
<dbReference type="GO" id="GO:0051082">
    <property type="term" value="F:unfolded protein binding"/>
    <property type="evidence" value="ECO:0007669"/>
    <property type="project" value="InterPro"/>
</dbReference>
<dbReference type="RefSeq" id="WP_184008626.1">
    <property type="nucleotide sequence ID" value="NZ_JACIJS010000002.1"/>
</dbReference>
<dbReference type="SMART" id="SM00935">
    <property type="entry name" value="OmpH"/>
    <property type="match status" value="1"/>
</dbReference>
<keyword evidence="7" id="KW-1185">Reference proteome</keyword>
<organism evidence="6 7">
    <name type="scientific">Rubricella aquisinus</name>
    <dbReference type="NCBI Taxonomy" id="2028108"/>
    <lineage>
        <taxon>Bacteria</taxon>
        <taxon>Pseudomonadati</taxon>
        <taxon>Pseudomonadota</taxon>
        <taxon>Alphaproteobacteria</taxon>
        <taxon>Rhodobacterales</taxon>
        <taxon>Paracoccaceae</taxon>
        <taxon>Rubricella</taxon>
    </lineage>
</organism>
<evidence type="ECO:0000313" key="7">
    <source>
        <dbReference type="Proteomes" id="UP000553766"/>
    </source>
</evidence>
<reference evidence="6 7" key="1">
    <citation type="submission" date="2020-08" db="EMBL/GenBank/DDBJ databases">
        <title>Genomic Encyclopedia of Type Strains, Phase IV (KMG-IV): sequencing the most valuable type-strain genomes for metagenomic binning, comparative biology and taxonomic classification.</title>
        <authorList>
            <person name="Goeker M."/>
        </authorList>
    </citation>
    <scope>NUCLEOTIDE SEQUENCE [LARGE SCALE GENOMIC DNA]</scope>
    <source>
        <strain evidence="6 7">DSM 103377</strain>
    </source>
</reference>
<feature type="region of interest" description="Disordered" evidence="4">
    <location>
        <begin position="168"/>
        <end position="187"/>
    </location>
</feature>
<proteinExistence type="inferred from homology"/>
<gene>
    <name evidence="6" type="ORF">FHS89_000725</name>
</gene>
<evidence type="ECO:0000256" key="4">
    <source>
        <dbReference type="SAM" id="MobiDB-lite"/>
    </source>
</evidence>
<keyword evidence="2 5" id="KW-0732">Signal</keyword>
<evidence type="ECO:0000256" key="3">
    <source>
        <dbReference type="SAM" id="Coils"/>
    </source>
</evidence>
<comment type="similarity">
    <text evidence="1">Belongs to the Skp family.</text>
</comment>
<dbReference type="InterPro" id="IPR005632">
    <property type="entry name" value="Chaperone_Skp"/>
</dbReference>
<evidence type="ECO:0000313" key="6">
    <source>
        <dbReference type="EMBL" id="MBB5514719.1"/>
    </source>
</evidence>
<dbReference type="PANTHER" id="PTHR35089:SF1">
    <property type="entry name" value="CHAPERONE PROTEIN SKP"/>
    <property type="match status" value="1"/>
</dbReference>
<name>A0A840WHX5_9RHOB</name>
<feature type="signal peptide" evidence="5">
    <location>
        <begin position="1"/>
        <end position="21"/>
    </location>
</feature>
<evidence type="ECO:0000256" key="5">
    <source>
        <dbReference type="SAM" id="SignalP"/>
    </source>
</evidence>
<comment type="caution">
    <text evidence="6">The sequence shown here is derived from an EMBL/GenBank/DDBJ whole genome shotgun (WGS) entry which is preliminary data.</text>
</comment>
<dbReference type="Gene3D" id="3.30.910.20">
    <property type="entry name" value="Skp domain"/>
    <property type="match status" value="1"/>
</dbReference>
<dbReference type="InterPro" id="IPR024930">
    <property type="entry name" value="Skp_dom_sf"/>
</dbReference>
<dbReference type="EMBL" id="JACIJS010000002">
    <property type="protein sequence ID" value="MBB5514719.1"/>
    <property type="molecule type" value="Genomic_DNA"/>
</dbReference>
<sequence length="187" mass="20471">MRGAVLACLAALFLMTGAAIAQVQAVVLLVDPERVLQQSQAGQSLLSIIETERATLVAETEALSSAFEVEERALTALRGTLDREEFQARADEFDTRVRAARAERDQAAENLAQQAEELRQQFFQRLNAIYTSILRETRAVAILDLRSVILANRGFDITDVVIARLDAEAQGPPLPPEPPLDDTAADE</sequence>